<name>A0AAW0QNV7_9PEZI</name>
<keyword evidence="3" id="KW-1185">Reference proteome</keyword>
<organism evidence="2 3">
    <name type="scientific">Apiospora kogelbergensis</name>
    <dbReference type="NCBI Taxonomy" id="1337665"/>
    <lineage>
        <taxon>Eukaryota</taxon>
        <taxon>Fungi</taxon>
        <taxon>Dikarya</taxon>
        <taxon>Ascomycota</taxon>
        <taxon>Pezizomycotina</taxon>
        <taxon>Sordariomycetes</taxon>
        <taxon>Xylariomycetidae</taxon>
        <taxon>Amphisphaeriales</taxon>
        <taxon>Apiosporaceae</taxon>
        <taxon>Apiospora</taxon>
    </lineage>
</organism>
<comment type="caution">
    <text evidence="2">The sequence shown here is derived from an EMBL/GenBank/DDBJ whole genome shotgun (WGS) entry which is preliminary data.</text>
</comment>
<protein>
    <submittedName>
        <fullName evidence="2">Uncharacterized protein</fullName>
    </submittedName>
</protein>
<evidence type="ECO:0000313" key="3">
    <source>
        <dbReference type="Proteomes" id="UP001392437"/>
    </source>
</evidence>
<accession>A0AAW0QNV7</accession>
<dbReference type="AlphaFoldDB" id="A0AAW0QNV7"/>
<evidence type="ECO:0000313" key="2">
    <source>
        <dbReference type="EMBL" id="KAK8100864.1"/>
    </source>
</evidence>
<feature type="region of interest" description="Disordered" evidence="1">
    <location>
        <begin position="80"/>
        <end position="125"/>
    </location>
</feature>
<evidence type="ECO:0000256" key="1">
    <source>
        <dbReference type="SAM" id="MobiDB-lite"/>
    </source>
</evidence>
<feature type="region of interest" description="Disordered" evidence="1">
    <location>
        <begin position="1"/>
        <end position="30"/>
    </location>
</feature>
<feature type="compositionally biased region" description="Basic residues" evidence="1">
    <location>
        <begin position="114"/>
        <end position="125"/>
    </location>
</feature>
<dbReference type="EMBL" id="JAQQWP010000009">
    <property type="protein sequence ID" value="KAK8100864.1"/>
    <property type="molecule type" value="Genomic_DNA"/>
</dbReference>
<reference evidence="2 3" key="1">
    <citation type="submission" date="2023-01" db="EMBL/GenBank/DDBJ databases">
        <title>Analysis of 21 Apiospora genomes using comparative genomics revels a genus with tremendous synthesis potential of carbohydrate active enzymes and secondary metabolites.</title>
        <authorList>
            <person name="Sorensen T."/>
        </authorList>
    </citation>
    <scope>NUCLEOTIDE SEQUENCE [LARGE SCALE GENOMIC DNA]</scope>
    <source>
        <strain evidence="2 3">CBS 117206</strain>
    </source>
</reference>
<feature type="compositionally biased region" description="Low complexity" evidence="1">
    <location>
        <begin position="1"/>
        <end position="14"/>
    </location>
</feature>
<proteinExistence type="predicted"/>
<dbReference type="Proteomes" id="UP001392437">
    <property type="component" value="Unassembled WGS sequence"/>
</dbReference>
<gene>
    <name evidence="2" type="ORF">PG999_011238</name>
</gene>
<sequence>MSPTSSCTPCSGTTAFPREVLLPNSDDSGSEATQFDIIMLENNGEIISDPASLSAEENLINETESDVNALIKLPEPLQRFMRSTPPEPTMPSTIASKTLGFLTKPKGPRVEKPRSKKKAAKRNERRLRAIQAQAEALLTDPDSDAGDTKSPTFECRDEWAAVQRGCPAYSGALM</sequence>